<dbReference type="AlphaFoldDB" id="A0A4U6W4S4"/>
<feature type="compositionally biased region" description="Basic residues" evidence="1">
    <location>
        <begin position="272"/>
        <end position="291"/>
    </location>
</feature>
<evidence type="ECO:0000256" key="1">
    <source>
        <dbReference type="SAM" id="MobiDB-lite"/>
    </source>
</evidence>
<dbReference type="EMBL" id="CM016552">
    <property type="protein sequence ID" value="TKW37528.1"/>
    <property type="molecule type" value="Genomic_DNA"/>
</dbReference>
<feature type="compositionally biased region" description="Basic residues" evidence="1">
    <location>
        <begin position="188"/>
        <end position="205"/>
    </location>
</feature>
<reference evidence="2" key="1">
    <citation type="submission" date="2019-03" db="EMBL/GenBank/DDBJ databases">
        <title>WGS assembly of Setaria viridis.</title>
        <authorList>
            <person name="Huang P."/>
            <person name="Jenkins J."/>
            <person name="Grimwood J."/>
            <person name="Barry K."/>
            <person name="Healey A."/>
            <person name="Mamidi S."/>
            <person name="Sreedasyam A."/>
            <person name="Shu S."/>
            <person name="Feldman M."/>
            <person name="Wu J."/>
            <person name="Yu Y."/>
            <person name="Chen C."/>
            <person name="Johnson J."/>
            <person name="Rokhsar D."/>
            <person name="Baxter I."/>
            <person name="Schmutz J."/>
            <person name="Brutnell T."/>
            <person name="Kellogg E."/>
        </authorList>
    </citation>
    <scope>NUCLEOTIDE SEQUENCE [LARGE SCALE GENOMIC DNA]</scope>
</reference>
<name>A0A4U6W4S4_SETVI</name>
<feature type="compositionally biased region" description="Low complexity" evidence="1">
    <location>
        <begin position="206"/>
        <end position="224"/>
    </location>
</feature>
<feature type="compositionally biased region" description="Low complexity" evidence="1">
    <location>
        <begin position="143"/>
        <end position="156"/>
    </location>
</feature>
<keyword evidence="3" id="KW-1185">Reference proteome</keyword>
<feature type="compositionally biased region" description="Low complexity" evidence="1">
    <location>
        <begin position="178"/>
        <end position="187"/>
    </location>
</feature>
<gene>
    <name evidence="2" type="ORF">SEVIR_1G052701v2</name>
</gene>
<proteinExistence type="predicted"/>
<evidence type="ECO:0000313" key="2">
    <source>
        <dbReference type="EMBL" id="TKW37528.1"/>
    </source>
</evidence>
<evidence type="ECO:0000313" key="3">
    <source>
        <dbReference type="Proteomes" id="UP000298652"/>
    </source>
</evidence>
<feature type="region of interest" description="Disordered" evidence="1">
    <location>
        <begin position="116"/>
        <end position="291"/>
    </location>
</feature>
<feature type="region of interest" description="Disordered" evidence="1">
    <location>
        <begin position="30"/>
        <end position="64"/>
    </location>
</feature>
<dbReference type="Gramene" id="TKW37528">
    <property type="protein sequence ID" value="TKW37528"/>
    <property type="gene ID" value="SEVIR_1G052701v2"/>
</dbReference>
<protein>
    <submittedName>
        <fullName evidence="2">Uncharacterized protein</fullName>
    </submittedName>
</protein>
<accession>A0A4U6W4S4</accession>
<organism evidence="2 3">
    <name type="scientific">Setaria viridis</name>
    <name type="common">Green bristlegrass</name>
    <name type="synonym">Setaria italica subsp. viridis</name>
    <dbReference type="NCBI Taxonomy" id="4556"/>
    <lineage>
        <taxon>Eukaryota</taxon>
        <taxon>Viridiplantae</taxon>
        <taxon>Streptophyta</taxon>
        <taxon>Embryophyta</taxon>
        <taxon>Tracheophyta</taxon>
        <taxon>Spermatophyta</taxon>
        <taxon>Magnoliopsida</taxon>
        <taxon>Liliopsida</taxon>
        <taxon>Poales</taxon>
        <taxon>Poaceae</taxon>
        <taxon>PACMAD clade</taxon>
        <taxon>Panicoideae</taxon>
        <taxon>Panicodae</taxon>
        <taxon>Paniceae</taxon>
        <taxon>Cenchrinae</taxon>
        <taxon>Setaria</taxon>
    </lineage>
</organism>
<sequence>MRMRCRAWADPTPFLACCLLSLDRGHGRCNASRCPQGRRQPRRRGGNHSNPRAPARRGAPVCSGGGLLATARVDGERNTDQGVDGTVDSKEAGSLHELLHRDSCLPLFQPKMAKDETRGLPNCPPPASTVRVSQRLTQRPLGSCSAPSSAPTASSFPWPPRRPCRRPSPDSLPRRALRASSRSASRGTRSRPRRPRHPLATRPARRAPASSSSSRRRAPAAPRPGARRWRAPPARPCRRSTAGARASPPGARSTSAPAGAARRRQAREAARRSRARRSCTRRRTATRRRCC</sequence>
<dbReference type="Proteomes" id="UP000298652">
    <property type="component" value="Chromosome 1"/>
</dbReference>